<accession>A0AAD7ZDR3</accession>
<dbReference type="Gene3D" id="3.80.10.10">
    <property type="entry name" value="Ribonuclease Inhibitor"/>
    <property type="match status" value="2"/>
</dbReference>
<dbReference type="EMBL" id="JASPKZ010008866">
    <property type="protein sequence ID" value="KAJ9578616.1"/>
    <property type="molecule type" value="Genomic_DNA"/>
</dbReference>
<dbReference type="SMART" id="SM00367">
    <property type="entry name" value="LRR_CC"/>
    <property type="match status" value="2"/>
</dbReference>
<dbReference type="AlphaFoldDB" id="A0AAD7ZDR3"/>
<dbReference type="InterPro" id="IPR006553">
    <property type="entry name" value="Leu-rich_rpt_Cys-con_subtyp"/>
</dbReference>
<evidence type="ECO:0000313" key="1">
    <source>
        <dbReference type="EMBL" id="KAJ9578616.1"/>
    </source>
</evidence>
<protein>
    <submittedName>
        <fullName evidence="1">Uncharacterized protein</fullName>
    </submittedName>
</protein>
<dbReference type="Proteomes" id="UP001233999">
    <property type="component" value="Unassembled WGS sequence"/>
</dbReference>
<evidence type="ECO:0000313" key="2">
    <source>
        <dbReference type="Proteomes" id="UP001233999"/>
    </source>
</evidence>
<dbReference type="InterPro" id="IPR032675">
    <property type="entry name" value="LRR_dom_sf"/>
</dbReference>
<reference evidence="1" key="2">
    <citation type="submission" date="2023-05" db="EMBL/GenBank/DDBJ databases">
        <authorList>
            <person name="Fouks B."/>
        </authorList>
    </citation>
    <scope>NUCLEOTIDE SEQUENCE</scope>
    <source>
        <strain evidence="1">Stay&amp;Tobe</strain>
        <tissue evidence="1">Testes</tissue>
    </source>
</reference>
<comment type="caution">
    <text evidence="1">The sequence shown here is derived from an EMBL/GenBank/DDBJ whole genome shotgun (WGS) entry which is preliminary data.</text>
</comment>
<gene>
    <name evidence="1" type="ORF">L9F63_005106</name>
</gene>
<keyword evidence="2" id="KW-1185">Reference proteome</keyword>
<sequence>MPQLKQPESLESTILKYIQNLVLDLGHQLTDKICSGNPATTVPTRWGVPSYLKKPAKNAFICPTIWELQPFFHPDLPLHLSDSVTTTVLKAISILISRAKCTNDAFSKTGDDDCREIFESLITSALHSRISHLDLLCWPWFIVLKLWPGSWSPVWAEVVAMLESDRCSMRHLTSFSMRCHCTDKVLQVLASSAKLQHLDIMSSVEVTDECVSYLIKLNKLKVVNMVSTSLTANGYSRLLNKMPQLSKLMWFDLNGQALSSVTTSPLGLQSYEASRVVINQLNILVQKCPYIIQISLHWVQADLSVLTELNYLQDIKLANCSALNSNLRGLLEVRGYNIKSLELHEVTEVNLLMIGILCTNLRKMNLVCDFVLHGGYSIGIPLFQHLEELMFAAQYSECLFFNCTNIKKLEISKCNNFSDNVVITLLGKNPLKQLEVLKVMNCGFLSLNSLHLLLESCDKLKVLEGLDSWGGITKLQVAELCLEIKKRNLNIEIFWKKPLQINW</sequence>
<name>A0AAD7ZDR3_DIPPU</name>
<reference evidence="1" key="1">
    <citation type="journal article" date="2023" name="IScience">
        <title>Live-bearing cockroach genome reveals convergent evolutionary mechanisms linked to viviparity in insects and beyond.</title>
        <authorList>
            <person name="Fouks B."/>
            <person name="Harrison M.C."/>
            <person name="Mikhailova A.A."/>
            <person name="Marchal E."/>
            <person name="English S."/>
            <person name="Carruthers M."/>
            <person name="Jennings E.C."/>
            <person name="Chiamaka E.L."/>
            <person name="Frigard R.A."/>
            <person name="Pippel M."/>
            <person name="Attardo G.M."/>
            <person name="Benoit J.B."/>
            <person name="Bornberg-Bauer E."/>
            <person name="Tobe S.S."/>
        </authorList>
    </citation>
    <scope>NUCLEOTIDE SEQUENCE</scope>
    <source>
        <strain evidence="1">Stay&amp;Tobe</strain>
    </source>
</reference>
<organism evidence="1 2">
    <name type="scientific">Diploptera punctata</name>
    <name type="common">Pacific beetle cockroach</name>
    <dbReference type="NCBI Taxonomy" id="6984"/>
    <lineage>
        <taxon>Eukaryota</taxon>
        <taxon>Metazoa</taxon>
        <taxon>Ecdysozoa</taxon>
        <taxon>Arthropoda</taxon>
        <taxon>Hexapoda</taxon>
        <taxon>Insecta</taxon>
        <taxon>Pterygota</taxon>
        <taxon>Neoptera</taxon>
        <taxon>Polyneoptera</taxon>
        <taxon>Dictyoptera</taxon>
        <taxon>Blattodea</taxon>
        <taxon>Blaberoidea</taxon>
        <taxon>Blaberidae</taxon>
        <taxon>Diplopterinae</taxon>
        <taxon>Diploptera</taxon>
    </lineage>
</organism>
<dbReference type="SUPFAM" id="SSF52047">
    <property type="entry name" value="RNI-like"/>
    <property type="match status" value="1"/>
</dbReference>
<proteinExistence type="predicted"/>